<organism evidence="2 3">
    <name type="scientific">Microbotryum saponariae</name>
    <dbReference type="NCBI Taxonomy" id="289078"/>
    <lineage>
        <taxon>Eukaryota</taxon>
        <taxon>Fungi</taxon>
        <taxon>Dikarya</taxon>
        <taxon>Basidiomycota</taxon>
        <taxon>Pucciniomycotina</taxon>
        <taxon>Microbotryomycetes</taxon>
        <taxon>Microbotryales</taxon>
        <taxon>Microbotryaceae</taxon>
        <taxon>Microbotryum</taxon>
    </lineage>
</organism>
<reference evidence="3" key="1">
    <citation type="submission" date="2016-10" db="EMBL/GenBank/DDBJ databases">
        <authorList>
            <person name="Jeantristanb JTB J.-T."/>
            <person name="Ricardo R."/>
        </authorList>
    </citation>
    <scope>NUCLEOTIDE SEQUENCE [LARGE SCALE GENOMIC DNA]</scope>
</reference>
<dbReference type="EMBL" id="FMWP01000014">
    <property type="protein sequence ID" value="SCZ89760.1"/>
    <property type="molecule type" value="Genomic_DNA"/>
</dbReference>
<sequence length="432" mass="46932">MSSTAAPPNAPIQVLLDDVLEIPDEQFAAMSPVAELIVGELLAFEFTRPDLTATLAVSEFEPTFHEPQIRPDSNARVLFNKAHNLRELYASGYRSIEVRSPCTSIVEHMPIGSEAFSQHLDSVEQLKSTISDNVDWLSNVEVNDKRDAAYIKLASALLVAFRTPSLQSRKVAHHVGVCMHHSALYLHKAELFPTQASSGVFTNRNSRGQARIFFLNGHRVVSCLDTYNSSMQTVEPPAGFGFDGHTWRVLDPQAQARYYQLQSFKGVLVASLAPIRKGLAHAGEERGINADGGSGADKRSGSSQGPSGRLSKRTRPVLPTHAGSRAVLATHVPFRAFTALSTFPPVDAIAVLPTRGLTGGTRNARSLSGLHCVVDVSSPASAAAFTTCRDRCVPHSQDYLPADEVADREFHLAGRSQLLAARYETLDVARLE</sequence>
<feature type="region of interest" description="Disordered" evidence="1">
    <location>
        <begin position="284"/>
        <end position="317"/>
    </location>
</feature>
<name>A0A2X0MNS0_9BASI</name>
<evidence type="ECO:0000313" key="2">
    <source>
        <dbReference type="EMBL" id="SCZ89760.1"/>
    </source>
</evidence>
<dbReference type="AlphaFoldDB" id="A0A2X0MNS0"/>
<gene>
    <name evidence="2" type="ORF">BZ3500_MVSOF-1268-A1-R1_CHR1-3G01561</name>
</gene>
<evidence type="ECO:0000256" key="1">
    <source>
        <dbReference type="SAM" id="MobiDB-lite"/>
    </source>
</evidence>
<protein>
    <submittedName>
        <fullName evidence="2">BZ3500_MvSof-1268-A1-R1_Chr1-3g01561 protein</fullName>
    </submittedName>
</protein>
<accession>A0A2X0MNS0</accession>
<dbReference type="STRING" id="289078.A0A2X0MNS0"/>
<keyword evidence="3" id="KW-1185">Reference proteome</keyword>
<proteinExistence type="predicted"/>
<dbReference type="Proteomes" id="UP000249723">
    <property type="component" value="Unassembled WGS sequence"/>
</dbReference>
<evidence type="ECO:0000313" key="3">
    <source>
        <dbReference type="Proteomes" id="UP000249723"/>
    </source>
</evidence>